<dbReference type="GO" id="GO:0009507">
    <property type="term" value="C:chloroplast"/>
    <property type="evidence" value="ECO:0007669"/>
    <property type="project" value="GOC"/>
</dbReference>
<evidence type="ECO:0008006" key="4">
    <source>
        <dbReference type="Google" id="ProtNLM"/>
    </source>
</evidence>
<evidence type="ECO:0000256" key="1">
    <source>
        <dbReference type="SAM" id="MobiDB-lite"/>
    </source>
</evidence>
<sequence>MREFGSEHPRSTSGSAEERAGMGGADLLSWLYVRVDESTAQRVSLSCIIAAFVNGSSPLIGVRIAPRRLHTMCHRRAHVVARKDCGVVFSSAGKDVGEENRAKYAVSQTKMPRSIKQRLDEIEFQMLGSRKTAPYGTTHPRPPHQQTFAGENRSMRQLDVPPGAAGGQELESDASMDTEVTHENGYARELNDPLRVANSGAQRMLAFQQLEQLVRDDSVDSVSLARSLKVLVRASRLSRGHGRAVHQFLESKKSSSFLNTWYAKMIPHLSELDSFSLVSLLHSFGALQIAPSREFVAKWEQVVRETGSLNELDEKSLATAFWAIGRNRTAAYSKDILQALSNRFEKVSAQASDQCVTLFLWSLTQVMFVPSASNLEAWSVAFVRNASVMNADALTKVVDSLGRLGKVNAGSSVEERVMPVWFAAWEETVSKDRFDVIDLCACLNAISKLAIRPSPEWLEKWTQAFERQVPTSKVRQRELTMSLSALHRLQVSPPPSFFRAWYAALARHLPSLPEQMVAFAYWGPWKYSSEWHITQQEFVEGFQSAFVDMSPSMNAQQVSDCIWALGKANMQPSRAFMDAWLVAFERVQDRCSAQQLCAMLWAMGKCSRAVLAPAEQASFLDLWYACFEREESGFVLNFYSMCLLSFARLQTEDAGEVSPLRDSFVKAFEDCFVAESASINSQILANVMHACAKLHLMPRADMLRVWFDRFVELAETDSSRASVFKPQELSMQLWGLAKLDIDIRTIYDPTAPAFLDSWCSCFERNAGLFQGHHVAIIMWAFAHWSHSFDIKSILPESFQVAWRTECARAASSMSPISVSQTLWPLGRLEAATMSLVSPQLMNALLDAFARCVKRMDSQEMVNSLWGCARMGPHLDFPDTLMIDWFYHASKNLPSFNPHELSNSLYALARLQRAPTESFLSLWMRCFAVRKSEFSAQHLVLALWALATLEFRILPDDFRRDWCRQFIRSNETLSSDYLPMAVSSMKHFDILR</sequence>
<reference evidence="3" key="1">
    <citation type="journal article" date="2019" name="Nat. Commun.">
        <title>Expansion of phycobilisome linker gene families in mesophilic red algae.</title>
        <authorList>
            <person name="Lee J."/>
            <person name="Kim D."/>
            <person name="Bhattacharya D."/>
            <person name="Yoon H.S."/>
        </authorList>
    </citation>
    <scope>NUCLEOTIDE SEQUENCE [LARGE SCALE GENOMIC DNA]</scope>
    <source>
        <strain evidence="3">CCMP 1328</strain>
    </source>
</reference>
<dbReference type="PANTHER" id="PTHR21228:SF40">
    <property type="entry name" value="LD45607P"/>
    <property type="match status" value="1"/>
</dbReference>
<name>A0A5J4YSQ2_PORPP</name>
<comment type="caution">
    <text evidence="2">The sequence shown here is derived from an EMBL/GenBank/DDBJ whole genome shotgun (WGS) entry which is preliminary data.</text>
</comment>
<dbReference type="GO" id="GO:1901259">
    <property type="term" value="P:chloroplast rRNA processing"/>
    <property type="evidence" value="ECO:0007669"/>
    <property type="project" value="TreeGrafter"/>
</dbReference>
<feature type="region of interest" description="Disordered" evidence="1">
    <location>
        <begin position="1"/>
        <end position="20"/>
    </location>
</feature>
<gene>
    <name evidence="2" type="ORF">FVE85_2680</name>
</gene>
<keyword evidence="3" id="KW-1185">Reference proteome</keyword>
<dbReference type="AlphaFoldDB" id="A0A5J4YSQ2"/>
<dbReference type="Proteomes" id="UP000324585">
    <property type="component" value="Unassembled WGS sequence"/>
</dbReference>
<evidence type="ECO:0000313" key="2">
    <source>
        <dbReference type="EMBL" id="KAA8494439.1"/>
    </source>
</evidence>
<protein>
    <recommendedName>
        <fullName evidence="4">Tbc2 translation factor, chloroplastic</fullName>
    </recommendedName>
</protein>
<dbReference type="GO" id="GO:0005759">
    <property type="term" value="C:mitochondrial matrix"/>
    <property type="evidence" value="ECO:0007669"/>
    <property type="project" value="TreeGrafter"/>
</dbReference>
<proteinExistence type="predicted"/>
<dbReference type="EMBL" id="VRMN01000004">
    <property type="protein sequence ID" value="KAA8494439.1"/>
    <property type="molecule type" value="Genomic_DNA"/>
</dbReference>
<organism evidence="2 3">
    <name type="scientific">Porphyridium purpureum</name>
    <name type="common">Red alga</name>
    <name type="synonym">Porphyridium cruentum</name>
    <dbReference type="NCBI Taxonomy" id="35688"/>
    <lineage>
        <taxon>Eukaryota</taxon>
        <taxon>Rhodophyta</taxon>
        <taxon>Bangiophyceae</taxon>
        <taxon>Porphyridiales</taxon>
        <taxon>Porphyridiaceae</taxon>
        <taxon>Porphyridium</taxon>
    </lineage>
</organism>
<dbReference type="InterPro" id="IPR050870">
    <property type="entry name" value="FAST_kinase"/>
</dbReference>
<feature type="region of interest" description="Disordered" evidence="1">
    <location>
        <begin position="131"/>
        <end position="152"/>
    </location>
</feature>
<dbReference type="OrthoDB" id="5955355at2759"/>
<dbReference type="GO" id="GO:0003723">
    <property type="term" value="F:RNA binding"/>
    <property type="evidence" value="ECO:0007669"/>
    <property type="project" value="TreeGrafter"/>
</dbReference>
<dbReference type="GO" id="GO:0044528">
    <property type="term" value="P:regulation of mitochondrial mRNA stability"/>
    <property type="evidence" value="ECO:0007669"/>
    <property type="project" value="TreeGrafter"/>
</dbReference>
<dbReference type="PANTHER" id="PTHR21228">
    <property type="entry name" value="FAST LEU-RICH DOMAIN-CONTAINING"/>
    <property type="match status" value="1"/>
</dbReference>
<dbReference type="GO" id="GO:0000963">
    <property type="term" value="P:mitochondrial RNA processing"/>
    <property type="evidence" value="ECO:0007669"/>
    <property type="project" value="TreeGrafter"/>
</dbReference>
<evidence type="ECO:0000313" key="3">
    <source>
        <dbReference type="Proteomes" id="UP000324585"/>
    </source>
</evidence>
<accession>A0A5J4YSQ2</accession>
<dbReference type="GO" id="GO:0035770">
    <property type="term" value="C:ribonucleoprotein granule"/>
    <property type="evidence" value="ECO:0007669"/>
    <property type="project" value="TreeGrafter"/>
</dbReference>
<dbReference type="OMA" id="ANTIWAY"/>